<accession>A0A0F7FA29</accession>
<protein>
    <submittedName>
        <fullName evidence="2">Membrane protein</fullName>
    </submittedName>
</protein>
<organism evidence="2 3">
    <name type="scientific">Paenibacillus durus ATCC 35681</name>
    <dbReference type="NCBI Taxonomy" id="1333534"/>
    <lineage>
        <taxon>Bacteria</taxon>
        <taxon>Bacillati</taxon>
        <taxon>Bacillota</taxon>
        <taxon>Bacilli</taxon>
        <taxon>Bacillales</taxon>
        <taxon>Paenibacillaceae</taxon>
        <taxon>Paenibacillus</taxon>
    </lineage>
</organism>
<proteinExistence type="predicted"/>
<feature type="transmembrane region" description="Helical" evidence="1">
    <location>
        <begin position="335"/>
        <end position="354"/>
    </location>
</feature>
<dbReference type="AlphaFoldDB" id="A0A0F7FA29"/>
<evidence type="ECO:0000313" key="2">
    <source>
        <dbReference type="EMBL" id="AKG35367.1"/>
    </source>
</evidence>
<dbReference type="HOGENOM" id="CLU_053323_0_0_9"/>
<evidence type="ECO:0000313" key="3">
    <source>
        <dbReference type="Proteomes" id="UP000034189"/>
    </source>
</evidence>
<keyword evidence="1" id="KW-0472">Membrane</keyword>
<keyword evidence="1" id="KW-0812">Transmembrane</keyword>
<reference evidence="2 3" key="1">
    <citation type="submission" date="2015-03" db="EMBL/GenBank/DDBJ databases">
        <authorList>
            <person name="Abdul Halim M."/>
        </authorList>
    </citation>
    <scope>NUCLEOTIDE SEQUENCE [LARGE SCALE GENOMIC DNA]</scope>
    <source>
        <strain evidence="2 3">ATCC 35681</strain>
    </source>
</reference>
<reference evidence="2 3" key="2">
    <citation type="journal article" date="2016" name="Genome Announc.">
        <title>Genome Sequence of a Gram-Positive Diazotroph, Paenibacillus durus Type Strain ATCC 35681.</title>
        <authorList>
            <person name="Halim M.A."/>
            <person name="Rahman A.Y."/>
            <person name="Sim K.S."/>
            <person name="Yam H.C."/>
            <person name="Rahim A.A."/>
            <person name="Ghazali A.H."/>
            <person name="Najimudin N."/>
        </authorList>
    </citation>
    <scope>NUCLEOTIDE SEQUENCE [LARGE SCALE GENOMIC DNA]</scope>
    <source>
        <strain evidence="2 3">ATCC 35681</strain>
    </source>
</reference>
<feature type="transmembrane region" description="Helical" evidence="1">
    <location>
        <begin position="134"/>
        <end position="152"/>
    </location>
</feature>
<dbReference type="RefSeq" id="WP_025695638.1">
    <property type="nucleotide sequence ID" value="NZ_ASQQ01000347.1"/>
</dbReference>
<feature type="transmembrane region" description="Helical" evidence="1">
    <location>
        <begin position="296"/>
        <end position="315"/>
    </location>
</feature>
<feature type="transmembrane region" description="Helical" evidence="1">
    <location>
        <begin position="158"/>
        <end position="175"/>
    </location>
</feature>
<feature type="transmembrane region" description="Helical" evidence="1">
    <location>
        <begin position="233"/>
        <end position="250"/>
    </location>
</feature>
<dbReference type="PATRIC" id="fig|1333534.5.peg.2855"/>
<feature type="transmembrane region" description="Helical" evidence="1">
    <location>
        <begin position="31"/>
        <end position="50"/>
    </location>
</feature>
<keyword evidence="1" id="KW-1133">Transmembrane helix</keyword>
<dbReference type="EMBL" id="CP011114">
    <property type="protein sequence ID" value="AKG35367.1"/>
    <property type="molecule type" value="Genomic_DNA"/>
</dbReference>
<evidence type="ECO:0000256" key="1">
    <source>
        <dbReference type="SAM" id="Phobius"/>
    </source>
</evidence>
<gene>
    <name evidence="2" type="ORF">VK70_12950</name>
</gene>
<dbReference type="OrthoDB" id="82335at2"/>
<name>A0A0F7FA29_PAEDU</name>
<dbReference type="Proteomes" id="UP000034189">
    <property type="component" value="Chromosome"/>
</dbReference>
<feature type="transmembrane region" description="Helical" evidence="1">
    <location>
        <begin position="56"/>
        <end position="80"/>
    </location>
</feature>
<sequence>MHRERNKLRAFFLNFLPGAGHFYNGNYIRGALYFLISFGELFISFLLGGVMGEDELMGLGLAAFVLLWIVSMLDLLIGLLKNPSRPANPMDFVDPQVPYEIKEIRGENERFQIILLSFIPGLGHFHMGLMQRGLSFLISFFGYMTVMLFLTGVTSSSAFLLLFGVLPVIWLYCMFDAVQHIHRKLAGEELRDRSLFEDLEAGREDGKRSRVLATLLSAFPGAGQMYLGMQKRGLQLMLLFLGSIYILDLLRLTLLFFLIPIIWFYSLFDGLQLVSSYGREPLEDRPVIEGFLNHQGWLGAGLLALGMYYILANLAIPALDARFPEWHLQYRVNAYLKTVLVSVLLIGGGLKLLAGSRKGGVVKRKGGPS</sequence>